<dbReference type="AlphaFoldDB" id="A0A6N9NL45"/>
<evidence type="ECO:0000313" key="3">
    <source>
        <dbReference type="Proteomes" id="UP000470771"/>
    </source>
</evidence>
<evidence type="ECO:0000313" key="2">
    <source>
        <dbReference type="EMBL" id="NBG67426.1"/>
    </source>
</evidence>
<reference evidence="2 3" key="1">
    <citation type="submission" date="2019-12" db="EMBL/GenBank/DDBJ databases">
        <authorList>
            <person name="Zhao J."/>
        </authorList>
    </citation>
    <scope>NUCLEOTIDE SEQUENCE [LARGE SCALE GENOMIC DNA]</scope>
    <source>
        <strain evidence="2 3">S-15</strain>
    </source>
</reference>
<name>A0A6N9NL45_9FLAO</name>
<dbReference type="Proteomes" id="UP000470771">
    <property type="component" value="Unassembled WGS sequence"/>
</dbReference>
<evidence type="ECO:0008006" key="4">
    <source>
        <dbReference type="Google" id="ProtNLM"/>
    </source>
</evidence>
<evidence type="ECO:0000256" key="1">
    <source>
        <dbReference type="SAM" id="SignalP"/>
    </source>
</evidence>
<sequence length="73" mass="8001">MKKYFHFPIAVFALLLMSCAAKQEKDPTVEALKLELTATEAQLLNVSAELAKCKGVEEEADTTQLQLDSVSSN</sequence>
<keyword evidence="3" id="KW-1185">Reference proteome</keyword>
<feature type="chain" id="PRO_5026840722" description="Lipoprotein" evidence="1">
    <location>
        <begin position="24"/>
        <end position="73"/>
    </location>
</feature>
<accession>A0A6N9NL45</accession>
<proteinExistence type="predicted"/>
<gene>
    <name evidence="2" type="ORF">GQN54_14965</name>
</gene>
<keyword evidence="1" id="KW-0732">Signal</keyword>
<dbReference type="PROSITE" id="PS51257">
    <property type="entry name" value="PROKAR_LIPOPROTEIN"/>
    <property type="match status" value="1"/>
</dbReference>
<protein>
    <recommendedName>
        <fullName evidence="4">Lipoprotein</fullName>
    </recommendedName>
</protein>
<comment type="caution">
    <text evidence="2">The sequence shown here is derived from an EMBL/GenBank/DDBJ whole genome shotgun (WGS) entry which is preliminary data.</text>
</comment>
<feature type="signal peptide" evidence="1">
    <location>
        <begin position="1"/>
        <end position="23"/>
    </location>
</feature>
<dbReference type="EMBL" id="WWNE01000018">
    <property type="protein sequence ID" value="NBG67426.1"/>
    <property type="molecule type" value="Genomic_DNA"/>
</dbReference>
<organism evidence="2 3">
    <name type="scientific">Acidiluteibacter ferrifornacis</name>
    <dbReference type="NCBI Taxonomy" id="2692424"/>
    <lineage>
        <taxon>Bacteria</taxon>
        <taxon>Pseudomonadati</taxon>
        <taxon>Bacteroidota</taxon>
        <taxon>Flavobacteriia</taxon>
        <taxon>Flavobacteriales</taxon>
        <taxon>Cryomorphaceae</taxon>
        <taxon>Acidiluteibacter</taxon>
    </lineage>
</organism>
<dbReference type="RefSeq" id="WP_160634372.1">
    <property type="nucleotide sequence ID" value="NZ_WWNE01000018.1"/>
</dbReference>